<proteinExistence type="predicted"/>
<evidence type="ECO:0000313" key="2">
    <source>
        <dbReference type="EMBL" id="MBR0681959.1"/>
    </source>
</evidence>
<keyword evidence="3" id="KW-1185">Reference proteome</keyword>
<feature type="region of interest" description="Disordered" evidence="1">
    <location>
        <begin position="19"/>
        <end position="51"/>
    </location>
</feature>
<reference evidence="2" key="1">
    <citation type="submission" date="2020-01" db="EMBL/GenBank/DDBJ databases">
        <authorList>
            <person name="Rat A."/>
        </authorList>
    </citation>
    <scope>NUCLEOTIDE SEQUENCE</scope>
    <source>
        <strain evidence="2">LMG 31228</strain>
    </source>
</reference>
<protein>
    <submittedName>
        <fullName evidence="2">Uncharacterized protein</fullName>
    </submittedName>
</protein>
<accession>A0A9X9XE23</accession>
<evidence type="ECO:0000256" key="1">
    <source>
        <dbReference type="SAM" id="MobiDB-lite"/>
    </source>
</evidence>
<dbReference type="AlphaFoldDB" id="A0A9X9XE23"/>
<reference evidence="2" key="2">
    <citation type="journal article" date="2021" name="Syst. Appl. Microbiol.">
        <title>Roseomonas hellenica sp. nov., isolated from roots of wild-growing Alkanna tinctoria.</title>
        <authorList>
            <person name="Rat A."/>
            <person name="Naranjo H.D."/>
            <person name="Lebbe L."/>
            <person name="Cnockaert M."/>
            <person name="Krigas N."/>
            <person name="Grigoriadou K."/>
            <person name="Maloupa E."/>
            <person name="Willems A."/>
        </authorList>
    </citation>
    <scope>NUCLEOTIDE SEQUENCE</scope>
    <source>
        <strain evidence="2">LMG 31228</strain>
    </source>
</reference>
<gene>
    <name evidence="2" type="ORF">GXW74_15800</name>
</gene>
<dbReference type="EMBL" id="JAAEDL010000015">
    <property type="protein sequence ID" value="MBR0681959.1"/>
    <property type="molecule type" value="Genomic_DNA"/>
</dbReference>
<organism evidence="2 3">
    <name type="scientific">Neoroseomonas eburnea</name>
    <dbReference type="NCBI Taxonomy" id="1346889"/>
    <lineage>
        <taxon>Bacteria</taxon>
        <taxon>Pseudomonadati</taxon>
        <taxon>Pseudomonadota</taxon>
        <taxon>Alphaproteobacteria</taxon>
        <taxon>Acetobacterales</taxon>
        <taxon>Acetobacteraceae</taxon>
        <taxon>Neoroseomonas</taxon>
    </lineage>
</organism>
<sequence length="51" mass="5372">MLRILPDYSCVRAGDELGAAEAESAKESARLSDGTGPMAHPPVGRQSEGRM</sequence>
<comment type="caution">
    <text evidence="2">The sequence shown here is derived from an EMBL/GenBank/DDBJ whole genome shotgun (WGS) entry which is preliminary data.</text>
</comment>
<dbReference type="Proteomes" id="UP001138709">
    <property type="component" value="Unassembled WGS sequence"/>
</dbReference>
<dbReference type="RefSeq" id="WP_211847494.1">
    <property type="nucleotide sequence ID" value="NZ_JAAEDL010000015.1"/>
</dbReference>
<name>A0A9X9XE23_9PROT</name>
<evidence type="ECO:0000313" key="3">
    <source>
        <dbReference type="Proteomes" id="UP001138709"/>
    </source>
</evidence>